<dbReference type="SUPFAM" id="SSF88659">
    <property type="entry name" value="Sigma3 and sigma4 domains of RNA polymerase sigma factors"/>
    <property type="match status" value="1"/>
</dbReference>
<evidence type="ECO:0000259" key="8">
    <source>
        <dbReference type="Pfam" id="PF08281"/>
    </source>
</evidence>
<evidence type="ECO:0000313" key="9">
    <source>
        <dbReference type="EMBL" id="TBL78200.1"/>
    </source>
</evidence>
<evidence type="ECO:0000256" key="3">
    <source>
        <dbReference type="ARBA" id="ARBA00023082"/>
    </source>
</evidence>
<keyword evidence="2 6" id="KW-0805">Transcription regulation</keyword>
<evidence type="ECO:0000256" key="5">
    <source>
        <dbReference type="ARBA" id="ARBA00023163"/>
    </source>
</evidence>
<organism evidence="9 10">
    <name type="scientific">Paenibacillus thalictri</name>
    <dbReference type="NCBI Taxonomy" id="2527873"/>
    <lineage>
        <taxon>Bacteria</taxon>
        <taxon>Bacillati</taxon>
        <taxon>Bacillota</taxon>
        <taxon>Bacilli</taxon>
        <taxon>Bacillales</taxon>
        <taxon>Paenibacillaceae</taxon>
        <taxon>Paenibacillus</taxon>
    </lineage>
</organism>
<dbReference type="PANTHER" id="PTHR43133">
    <property type="entry name" value="RNA POLYMERASE ECF-TYPE SIGMA FACTO"/>
    <property type="match status" value="1"/>
</dbReference>
<feature type="domain" description="RNA polymerase sigma-70 region 2" evidence="7">
    <location>
        <begin position="24"/>
        <end position="91"/>
    </location>
</feature>
<dbReference type="CDD" id="cd06171">
    <property type="entry name" value="Sigma70_r4"/>
    <property type="match status" value="1"/>
</dbReference>
<name>A0A4Q9DPJ1_9BACL</name>
<dbReference type="PROSITE" id="PS01063">
    <property type="entry name" value="SIGMA70_ECF"/>
    <property type="match status" value="1"/>
</dbReference>
<dbReference type="PANTHER" id="PTHR43133:SF8">
    <property type="entry name" value="RNA POLYMERASE SIGMA FACTOR HI_1459-RELATED"/>
    <property type="match status" value="1"/>
</dbReference>
<dbReference type="Pfam" id="PF08281">
    <property type="entry name" value="Sigma70_r4_2"/>
    <property type="match status" value="1"/>
</dbReference>
<evidence type="ECO:0000256" key="4">
    <source>
        <dbReference type="ARBA" id="ARBA00023125"/>
    </source>
</evidence>
<keyword evidence="3 6" id="KW-0731">Sigma factor</keyword>
<comment type="similarity">
    <text evidence="1 6">Belongs to the sigma-70 factor family. ECF subfamily.</text>
</comment>
<dbReference type="InterPro" id="IPR013324">
    <property type="entry name" value="RNA_pol_sigma_r3/r4-like"/>
</dbReference>
<dbReference type="InterPro" id="IPR007627">
    <property type="entry name" value="RNA_pol_sigma70_r2"/>
</dbReference>
<evidence type="ECO:0000256" key="2">
    <source>
        <dbReference type="ARBA" id="ARBA00023015"/>
    </source>
</evidence>
<gene>
    <name evidence="9" type="ORF">EYB31_15075</name>
</gene>
<dbReference type="EMBL" id="SIRE01000010">
    <property type="protein sequence ID" value="TBL78200.1"/>
    <property type="molecule type" value="Genomic_DNA"/>
</dbReference>
<dbReference type="GO" id="GO:0006950">
    <property type="term" value="P:response to stress"/>
    <property type="evidence" value="ECO:0007669"/>
    <property type="project" value="UniProtKB-ARBA"/>
</dbReference>
<evidence type="ECO:0000313" key="10">
    <source>
        <dbReference type="Proteomes" id="UP000293142"/>
    </source>
</evidence>
<dbReference type="InterPro" id="IPR013249">
    <property type="entry name" value="RNA_pol_sigma70_r4_t2"/>
</dbReference>
<dbReference type="Proteomes" id="UP000293142">
    <property type="component" value="Unassembled WGS sequence"/>
</dbReference>
<dbReference type="SUPFAM" id="SSF88946">
    <property type="entry name" value="Sigma2 domain of RNA polymerase sigma factors"/>
    <property type="match status" value="1"/>
</dbReference>
<dbReference type="NCBIfam" id="TIGR02937">
    <property type="entry name" value="sigma70-ECF"/>
    <property type="match status" value="1"/>
</dbReference>
<dbReference type="Pfam" id="PF04542">
    <property type="entry name" value="Sigma70_r2"/>
    <property type="match status" value="1"/>
</dbReference>
<dbReference type="InterPro" id="IPR039425">
    <property type="entry name" value="RNA_pol_sigma-70-like"/>
</dbReference>
<dbReference type="Gene3D" id="1.10.10.10">
    <property type="entry name" value="Winged helix-like DNA-binding domain superfamily/Winged helix DNA-binding domain"/>
    <property type="match status" value="1"/>
</dbReference>
<dbReference type="InterPro" id="IPR014284">
    <property type="entry name" value="RNA_pol_sigma-70_dom"/>
</dbReference>
<dbReference type="OrthoDB" id="2657224at2"/>
<dbReference type="Gene3D" id="1.10.1740.10">
    <property type="match status" value="1"/>
</dbReference>
<reference evidence="9 10" key="1">
    <citation type="submission" date="2019-02" db="EMBL/GenBank/DDBJ databases">
        <title>Paenibacillus sp. nov., isolated from surface-sterilized tissue of Thalictrum simplex L.</title>
        <authorList>
            <person name="Tuo L."/>
        </authorList>
    </citation>
    <scope>NUCLEOTIDE SEQUENCE [LARGE SCALE GENOMIC DNA]</scope>
    <source>
        <strain evidence="9 10">N2SHLJ1</strain>
    </source>
</reference>
<dbReference type="InterPro" id="IPR013325">
    <property type="entry name" value="RNA_pol_sigma_r2"/>
</dbReference>
<protein>
    <recommendedName>
        <fullName evidence="6">RNA polymerase sigma factor</fullName>
    </recommendedName>
</protein>
<dbReference type="InterPro" id="IPR000838">
    <property type="entry name" value="RNA_pol_sigma70_ECF_CS"/>
</dbReference>
<dbReference type="AlphaFoldDB" id="A0A4Q9DPJ1"/>
<feature type="domain" description="RNA polymerase sigma factor 70 region 4 type 2" evidence="8">
    <location>
        <begin position="128"/>
        <end position="179"/>
    </location>
</feature>
<keyword evidence="4 6" id="KW-0238">DNA-binding</keyword>
<dbReference type="InterPro" id="IPR036388">
    <property type="entry name" value="WH-like_DNA-bd_sf"/>
</dbReference>
<evidence type="ECO:0000256" key="6">
    <source>
        <dbReference type="RuleBase" id="RU000716"/>
    </source>
</evidence>
<dbReference type="GO" id="GO:0006352">
    <property type="term" value="P:DNA-templated transcription initiation"/>
    <property type="evidence" value="ECO:0007669"/>
    <property type="project" value="InterPro"/>
</dbReference>
<keyword evidence="10" id="KW-1185">Reference proteome</keyword>
<sequence length="193" mass="22794">MSKSLLILLTGDVRLLDPLLQEQLYKQFYQLLYPSVMYMLRDHPSTEDVIQESFLNIIRKCPHEVEECKLIPWLRTIARNTSISYLRKNQKKRDELLPADVFIDNTLLTGKGDPYSTESEVEAKLLKEAIIRYIRQLKPIYRHVLQMRWLEQLSYKEMAARLGVSEEHVRTALHRSREAVKRKVEQEWKVGGP</sequence>
<comment type="caution">
    <text evidence="9">The sequence shown here is derived from an EMBL/GenBank/DDBJ whole genome shotgun (WGS) entry which is preliminary data.</text>
</comment>
<evidence type="ECO:0000256" key="1">
    <source>
        <dbReference type="ARBA" id="ARBA00010641"/>
    </source>
</evidence>
<keyword evidence="5 6" id="KW-0804">Transcription</keyword>
<dbReference type="RefSeq" id="WP_131014184.1">
    <property type="nucleotide sequence ID" value="NZ_SIRE01000010.1"/>
</dbReference>
<dbReference type="GO" id="GO:0016987">
    <property type="term" value="F:sigma factor activity"/>
    <property type="evidence" value="ECO:0007669"/>
    <property type="project" value="UniProtKB-KW"/>
</dbReference>
<dbReference type="GO" id="GO:0003677">
    <property type="term" value="F:DNA binding"/>
    <property type="evidence" value="ECO:0007669"/>
    <property type="project" value="UniProtKB-KW"/>
</dbReference>
<accession>A0A4Q9DPJ1</accession>
<proteinExistence type="inferred from homology"/>
<evidence type="ECO:0000259" key="7">
    <source>
        <dbReference type="Pfam" id="PF04542"/>
    </source>
</evidence>